<dbReference type="EMBL" id="KZ110591">
    <property type="protein sequence ID" value="OSX68147.1"/>
    <property type="molecule type" value="Genomic_DNA"/>
</dbReference>
<feature type="region of interest" description="Disordered" evidence="1">
    <location>
        <begin position="129"/>
        <end position="156"/>
    </location>
</feature>
<dbReference type="GO" id="GO:0003677">
    <property type="term" value="F:DNA binding"/>
    <property type="evidence" value="ECO:0007669"/>
    <property type="project" value="InterPro"/>
</dbReference>
<dbReference type="GeneID" id="36328722"/>
<dbReference type="STRING" id="670580.A0A1X6NHP4"/>
<feature type="domain" description="ARID" evidence="2">
    <location>
        <begin position="13"/>
        <end position="117"/>
    </location>
</feature>
<dbReference type="SUPFAM" id="SSF46774">
    <property type="entry name" value="ARID-like"/>
    <property type="match status" value="1"/>
</dbReference>
<sequence length="208" mass="23065">METSVELPQNTPQTSLMPHQQALAQMTDGRNNSAVDRLQLQFEGRPIDLHALRSEGNIAGGPEAVDRDDLWPVIGAKLDFIQFLATENEPEKSVPGVAVHLQNVYKKYLLAFNTAYLASWRKQQLNVRHADPTRPPQPMMDRNDLPAPSTASAQNGPILIGINDPHTLNTLMQYTPNIVSVVETNRTLLQQSLQRQAESRATNNAPSV</sequence>
<evidence type="ECO:0000259" key="2">
    <source>
        <dbReference type="PROSITE" id="PS51011"/>
    </source>
</evidence>
<accession>A0A1X6NHP4</accession>
<gene>
    <name evidence="3" type="ORF">POSPLADRAFT_1128790</name>
</gene>
<organism evidence="3 4">
    <name type="scientific">Postia placenta MAD-698-R-SB12</name>
    <dbReference type="NCBI Taxonomy" id="670580"/>
    <lineage>
        <taxon>Eukaryota</taxon>
        <taxon>Fungi</taxon>
        <taxon>Dikarya</taxon>
        <taxon>Basidiomycota</taxon>
        <taxon>Agaricomycotina</taxon>
        <taxon>Agaricomycetes</taxon>
        <taxon>Polyporales</taxon>
        <taxon>Adustoporiaceae</taxon>
        <taxon>Rhodonia</taxon>
    </lineage>
</organism>
<dbReference type="OrthoDB" id="1938591at2759"/>
<dbReference type="InterPro" id="IPR001606">
    <property type="entry name" value="ARID_dom"/>
</dbReference>
<evidence type="ECO:0000313" key="4">
    <source>
        <dbReference type="Proteomes" id="UP000194127"/>
    </source>
</evidence>
<dbReference type="CDD" id="cd16100">
    <property type="entry name" value="ARID"/>
    <property type="match status" value="1"/>
</dbReference>
<dbReference type="Gene3D" id="1.10.150.60">
    <property type="entry name" value="ARID DNA-binding domain"/>
    <property type="match status" value="1"/>
</dbReference>
<protein>
    <recommendedName>
        <fullName evidence="2">ARID domain-containing protein</fullName>
    </recommendedName>
</protein>
<dbReference type="Pfam" id="PF01388">
    <property type="entry name" value="ARID"/>
    <property type="match status" value="1"/>
</dbReference>
<dbReference type="RefSeq" id="XP_024344941.1">
    <property type="nucleotide sequence ID" value="XM_024483773.1"/>
</dbReference>
<reference evidence="3 4" key="1">
    <citation type="submission" date="2017-04" db="EMBL/GenBank/DDBJ databases">
        <title>Genome Sequence of the Model Brown-Rot Fungus Postia placenta SB12.</title>
        <authorList>
            <consortium name="DOE Joint Genome Institute"/>
            <person name="Gaskell J."/>
            <person name="Kersten P."/>
            <person name="Larrondo L.F."/>
            <person name="Canessa P."/>
            <person name="Martinez D."/>
            <person name="Hibbett D."/>
            <person name="Schmoll M."/>
            <person name="Kubicek C.P."/>
            <person name="Martinez A.T."/>
            <person name="Yadav J."/>
            <person name="Master E."/>
            <person name="Magnuson J.K."/>
            <person name="James T."/>
            <person name="Yaver D."/>
            <person name="Berka R."/>
            <person name="Labutti K."/>
            <person name="Lipzen A."/>
            <person name="Aerts A."/>
            <person name="Barry K."/>
            <person name="Henrissat B."/>
            <person name="Blanchette R."/>
            <person name="Grigoriev I."/>
            <person name="Cullen D."/>
        </authorList>
    </citation>
    <scope>NUCLEOTIDE SEQUENCE [LARGE SCALE GENOMIC DNA]</scope>
    <source>
        <strain evidence="3 4">MAD-698-R-SB12</strain>
    </source>
</reference>
<dbReference type="Proteomes" id="UP000194127">
    <property type="component" value="Unassembled WGS sequence"/>
</dbReference>
<proteinExistence type="predicted"/>
<evidence type="ECO:0000313" key="3">
    <source>
        <dbReference type="EMBL" id="OSX68147.1"/>
    </source>
</evidence>
<dbReference type="PROSITE" id="PS51011">
    <property type="entry name" value="ARID"/>
    <property type="match status" value="1"/>
</dbReference>
<dbReference type="AlphaFoldDB" id="A0A1X6NHP4"/>
<keyword evidence="4" id="KW-1185">Reference proteome</keyword>
<dbReference type="InterPro" id="IPR036431">
    <property type="entry name" value="ARID_dom_sf"/>
</dbReference>
<evidence type="ECO:0000256" key="1">
    <source>
        <dbReference type="SAM" id="MobiDB-lite"/>
    </source>
</evidence>
<name>A0A1X6NHP4_9APHY</name>